<dbReference type="PANTHER" id="PTHR48112:SF31">
    <property type="entry name" value="HMG BOX DOMAIN-CONTAINING PROTEIN"/>
    <property type="match status" value="1"/>
</dbReference>
<dbReference type="GO" id="GO:0003677">
    <property type="term" value="F:DNA binding"/>
    <property type="evidence" value="ECO:0007669"/>
    <property type="project" value="UniProtKB-UniRule"/>
</dbReference>
<dbReference type="SUPFAM" id="SSF48371">
    <property type="entry name" value="ARM repeat"/>
    <property type="match status" value="1"/>
</dbReference>
<dbReference type="Pfam" id="PF00505">
    <property type="entry name" value="HMG_box"/>
    <property type="match status" value="2"/>
</dbReference>
<comment type="caution">
    <text evidence="5">The sequence shown here is derived from an EMBL/GenBank/DDBJ whole genome shotgun (WGS) entry which is preliminary data.</text>
</comment>
<dbReference type="PROSITE" id="PS50118">
    <property type="entry name" value="HMG_BOX_2"/>
    <property type="match status" value="2"/>
</dbReference>
<feature type="region of interest" description="Disordered" evidence="3">
    <location>
        <begin position="159"/>
        <end position="263"/>
    </location>
</feature>
<feature type="domain" description="HMG box" evidence="4">
    <location>
        <begin position="41"/>
        <end position="114"/>
    </location>
</feature>
<dbReference type="SUPFAM" id="SSF47095">
    <property type="entry name" value="HMG-box"/>
    <property type="match status" value="2"/>
</dbReference>
<feature type="DNA-binding region" description="HMG box" evidence="2">
    <location>
        <begin position="121"/>
        <end position="188"/>
    </location>
</feature>
<dbReference type="Gene3D" id="1.10.30.10">
    <property type="entry name" value="High mobility group box domain"/>
    <property type="match status" value="2"/>
</dbReference>
<dbReference type="InterPro" id="IPR009071">
    <property type="entry name" value="HMG_box_dom"/>
</dbReference>
<dbReference type="CDD" id="cd00084">
    <property type="entry name" value="HMG-box_SF"/>
    <property type="match status" value="1"/>
</dbReference>
<proteinExistence type="predicted"/>
<dbReference type="Proteomes" id="UP001159428">
    <property type="component" value="Unassembled WGS sequence"/>
</dbReference>
<dbReference type="SMART" id="SM00398">
    <property type="entry name" value="HMG"/>
    <property type="match status" value="2"/>
</dbReference>
<keyword evidence="1 2" id="KW-0238">DNA-binding</keyword>
<evidence type="ECO:0000259" key="4">
    <source>
        <dbReference type="PROSITE" id="PS50118"/>
    </source>
</evidence>
<evidence type="ECO:0000256" key="1">
    <source>
        <dbReference type="ARBA" id="ARBA00023125"/>
    </source>
</evidence>
<evidence type="ECO:0000256" key="2">
    <source>
        <dbReference type="PROSITE-ProRule" id="PRU00267"/>
    </source>
</evidence>
<dbReference type="GO" id="GO:0005634">
    <property type="term" value="C:nucleus"/>
    <property type="evidence" value="ECO:0007669"/>
    <property type="project" value="UniProtKB-UniRule"/>
</dbReference>
<dbReference type="AlphaFoldDB" id="A0AAU9WUV8"/>
<evidence type="ECO:0000256" key="3">
    <source>
        <dbReference type="SAM" id="MobiDB-lite"/>
    </source>
</evidence>
<name>A0AAU9WUV8_9CNID</name>
<feature type="DNA-binding region" description="HMG box" evidence="2">
    <location>
        <begin position="41"/>
        <end position="114"/>
    </location>
</feature>
<evidence type="ECO:0000313" key="6">
    <source>
        <dbReference type="Proteomes" id="UP001159428"/>
    </source>
</evidence>
<feature type="domain" description="HMG box" evidence="4">
    <location>
        <begin position="121"/>
        <end position="188"/>
    </location>
</feature>
<dbReference type="InterPro" id="IPR016024">
    <property type="entry name" value="ARM-type_fold"/>
</dbReference>
<feature type="compositionally biased region" description="Basic residues" evidence="3">
    <location>
        <begin position="18"/>
        <end position="34"/>
    </location>
</feature>
<organism evidence="5 6">
    <name type="scientific">Pocillopora meandrina</name>
    <dbReference type="NCBI Taxonomy" id="46732"/>
    <lineage>
        <taxon>Eukaryota</taxon>
        <taxon>Metazoa</taxon>
        <taxon>Cnidaria</taxon>
        <taxon>Anthozoa</taxon>
        <taxon>Hexacorallia</taxon>
        <taxon>Scleractinia</taxon>
        <taxon>Astrocoeniina</taxon>
        <taxon>Pocilloporidae</taxon>
        <taxon>Pocillopora</taxon>
    </lineage>
</organism>
<keyword evidence="2" id="KW-0539">Nucleus</keyword>
<feature type="compositionally biased region" description="Basic and acidic residues" evidence="3">
    <location>
        <begin position="159"/>
        <end position="171"/>
    </location>
</feature>
<sequence>MEGAKSKKRSAEAALSKAKPKKAKTVKDGKRKKAKGDGPQVKRASSAYIHFTTDFRKKLKEKCEKKGDSLPKANEVAKMAGEAWKNLTDEEKKPYNILAQEDKERYLKESGKLAKKESDKPKRAPTAYFIFLAEFREQMKGKKIDDNQKIPALAGEKWRTMTDKDKEKYKQQEAVAKKKHEAAMEEWRKKNAGKEVAAPPKAKSEKKKPPPKKEVAKASESEEEDDEDEDDDDDDEEEEEPDDDDDGDDDEDDDDDDDDDDDE</sequence>
<evidence type="ECO:0000313" key="5">
    <source>
        <dbReference type="EMBL" id="CAH3126058.1"/>
    </source>
</evidence>
<dbReference type="InterPro" id="IPR036910">
    <property type="entry name" value="HMG_box_dom_sf"/>
</dbReference>
<dbReference type="InterPro" id="IPR050342">
    <property type="entry name" value="HMGB"/>
</dbReference>
<dbReference type="PANTHER" id="PTHR48112">
    <property type="entry name" value="HIGH MOBILITY GROUP PROTEIN DSP1"/>
    <property type="match status" value="1"/>
</dbReference>
<feature type="region of interest" description="Disordered" evidence="3">
    <location>
        <begin position="1"/>
        <end position="45"/>
    </location>
</feature>
<protein>
    <recommendedName>
        <fullName evidence="4">HMG box domain-containing protein</fullName>
    </recommendedName>
</protein>
<gene>
    <name evidence="5" type="ORF">PMEA_00011896</name>
</gene>
<reference evidence="5 6" key="1">
    <citation type="submission" date="2022-05" db="EMBL/GenBank/DDBJ databases">
        <authorList>
            <consortium name="Genoscope - CEA"/>
            <person name="William W."/>
        </authorList>
    </citation>
    <scope>NUCLEOTIDE SEQUENCE [LARGE SCALE GENOMIC DNA]</scope>
</reference>
<feature type="compositionally biased region" description="Basic and acidic residues" evidence="3">
    <location>
        <begin position="207"/>
        <end position="220"/>
    </location>
</feature>
<keyword evidence="6" id="KW-1185">Reference proteome</keyword>
<accession>A0AAU9WUV8</accession>
<feature type="compositionally biased region" description="Acidic residues" evidence="3">
    <location>
        <begin position="221"/>
        <end position="263"/>
    </location>
</feature>
<dbReference type="EMBL" id="CALNXJ010000021">
    <property type="protein sequence ID" value="CAH3126058.1"/>
    <property type="molecule type" value="Genomic_DNA"/>
</dbReference>
<feature type="compositionally biased region" description="Basic and acidic residues" evidence="3">
    <location>
        <begin position="181"/>
        <end position="193"/>
    </location>
</feature>